<name>A0ABV6BWN9_9FLAO</name>
<dbReference type="EMBL" id="JBHLYW010000024">
    <property type="protein sequence ID" value="MFC0079861.1"/>
    <property type="molecule type" value="Genomic_DNA"/>
</dbReference>
<evidence type="ECO:0008006" key="3">
    <source>
        <dbReference type="Google" id="ProtNLM"/>
    </source>
</evidence>
<dbReference type="RefSeq" id="WP_379689664.1">
    <property type="nucleotide sequence ID" value="NZ_JBHLYW010000024.1"/>
</dbReference>
<organism evidence="1 2">
    <name type="scientific">Flavobacterium procerum</name>
    <dbReference type="NCBI Taxonomy" id="1455569"/>
    <lineage>
        <taxon>Bacteria</taxon>
        <taxon>Pseudomonadati</taxon>
        <taxon>Bacteroidota</taxon>
        <taxon>Flavobacteriia</taxon>
        <taxon>Flavobacteriales</taxon>
        <taxon>Flavobacteriaceae</taxon>
        <taxon>Flavobacterium</taxon>
    </lineage>
</organism>
<proteinExistence type="predicted"/>
<sequence>FQVTDANGCTYQESYTVVPVTNITVSGELVANVDCNGNANGAVRFTAANFGGTYTAALTAGTGTLTQTGNTVDVTGLVPGTYTVTVTDNVTNCTAFASVVVTEPAALGLNLVNNVNANCNFGARVEVAATGGTPAYRYQFVVDGAAHNPLDYDIFTSAVLDPAVSTAWDVWVIDANNCETMLDITIGEDLPPSINSSVGLYCYTGGPVPITITGTYVGTPMFSIGNGYQSSPNFVLNAPGNYTFYIKDGNGCITSSPYTLNQELLL</sequence>
<feature type="non-terminal residue" evidence="1">
    <location>
        <position position="266"/>
    </location>
</feature>
<dbReference type="Proteomes" id="UP001589734">
    <property type="component" value="Unassembled WGS sequence"/>
</dbReference>
<reference evidence="1 2" key="1">
    <citation type="submission" date="2024-09" db="EMBL/GenBank/DDBJ databases">
        <authorList>
            <person name="Sun Q."/>
            <person name="Mori K."/>
        </authorList>
    </citation>
    <scope>NUCLEOTIDE SEQUENCE [LARGE SCALE GENOMIC DNA]</scope>
    <source>
        <strain evidence="1 2">CGMCC 1.12926</strain>
    </source>
</reference>
<gene>
    <name evidence="1" type="ORF">ACFFLS_22625</name>
</gene>
<accession>A0ABV6BWN9</accession>
<keyword evidence="2" id="KW-1185">Reference proteome</keyword>
<evidence type="ECO:0000313" key="2">
    <source>
        <dbReference type="Proteomes" id="UP001589734"/>
    </source>
</evidence>
<protein>
    <recommendedName>
        <fullName evidence="3">SprB repeat-containing protein</fullName>
    </recommendedName>
</protein>
<feature type="non-terminal residue" evidence="1">
    <location>
        <position position="1"/>
    </location>
</feature>
<comment type="caution">
    <text evidence="1">The sequence shown here is derived from an EMBL/GenBank/DDBJ whole genome shotgun (WGS) entry which is preliminary data.</text>
</comment>
<evidence type="ECO:0000313" key="1">
    <source>
        <dbReference type="EMBL" id="MFC0079861.1"/>
    </source>
</evidence>